<protein>
    <recommendedName>
        <fullName evidence="3">Secreted protein</fullName>
    </recommendedName>
</protein>
<dbReference type="EMBL" id="JBHYTS010000001">
    <property type="protein sequence ID" value="MFE1748942.1"/>
    <property type="molecule type" value="Genomic_DNA"/>
</dbReference>
<gene>
    <name evidence="1" type="ORF">ACFW88_00040</name>
</gene>
<sequence>MRGIVTRTRGLLAVAVLALCVGVGGVATAHVDHVHQHALADNQGPASDRD</sequence>
<organism evidence="1 2">
    <name type="scientific">Streptomyces anandii</name>
    <dbReference type="NCBI Taxonomy" id="285454"/>
    <lineage>
        <taxon>Bacteria</taxon>
        <taxon>Bacillati</taxon>
        <taxon>Actinomycetota</taxon>
        <taxon>Actinomycetes</taxon>
        <taxon>Kitasatosporales</taxon>
        <taxon>Streptomycetaceae</taxon>
        <taxon>Streptomyces</taxon>
    </lineage>
</organism>
<evidence type="ECO:0000313" key="1">
    <source>
        <dbReference type="EMBL" id="MFE1748942.1"/>
    </source>
</evidence>
<keyword evidence="2" id="KW-1185">Reference proteome</keyword>
<name>A0ABW6GXC7_9ACTN</name>
<dbReference type="Proteomes" id="UP001599756">
    <property type="component" value="Unassembled WGS sequence"/>
</dbReference>
<accession>A0ABW6GXC7</accession>
<dbReference type="RefSeq" id="WP_381838985.1">
    <property type="nucleotide sequence ID" value="NZ_JBHYTS010000001.1"/>
</dbReference>
<comment type="caution">
    <text evidence="1">The sequence shown here is derived from an EMBL/GenBank/DDBJ whole genome shotgun (WGS) entry which is preliminary data.</text>
</comment>
<reference evidence="1 2" key="1">
    <citation type="submission" date="2024-09" db="EMBL/GenBank/DDBJ databases">
        <title>The Natural Products Discovery Center: Release of the First 8490 Sequenced Strains for Exploring Actinobacteria Biosynthetic Diversity.</title>
        <authorList>
            <person name="Kalkreuter E."/>
            <person name="Kautsar S.A."/>
            <person name="Yang D."/>
            <person name="Bader C.D."/>
            <person name="Teijaro C.N."/>
            <person name="Fluegel L."/>
            <person name="Davis C.M."/>
            <person name="Simpson J.R."/>
            <person name="Lauterbach L."/>
            <person name="Steele A.D."/>
            <person name="Gui C."/>
            <person name="Meng S."/>
            <person name="Li G."/>
            <person name="Viehrig K."/>
            <person name="Ye F."/>
            <person name="Su P."/>
            <person name="Kiefer A.F."/>
            <person name="Nichols A."/>
            <person name="Cepeda A.J."/>
            <person name="Yan W."/>
            <person name="Fan B."/>
            <person name="Jiang Y."/>
            <person name="Adhikari A."/>
            <person name="Zheng C.-J."/>
            <person name="Schuster L."/>
            <person name="Cowan T.M."/>
            <person name="Smanski M.J."/>
            <person name="Chevrette M.G."/>
            <person name="De Carvalho L.P.S."/>
            <person name="Shen B."/>
        </authorList>
    </citation>
    <scope>NUCLEOTIDE SEQUENCE [LARGE SCALE GENOMIC DNA]</scope>
    <source>
        <strain evidence="1 2">NPDC059500</strain>
    </source>
</reference>
<proteinExistence type="predicted"/>
<evidence type="ECO:0008006" key="3">
    <source>
        <dbReference type="Google" id="ProtNLM"/>
    </source>
</evidence>
<evidence type="ECO:0000313" key="2">
    <source>
        <dbReference type="Proteomes" id="UP001599756"/>
    </source>
</evidence>